<comment type="caution">
    <text evidence="1">The sequence shown here is derived from an EMBL/GenBank/DDBJ whole genome shotgun (WGS) entry which is preliminary data.</text>
</comment>
<protein>
    <submittedName>
        <fullName evidence="1">Uncharacterized protein</fullName>
    </submittedName>
</protein>
<reference evidence="1 2" key="1">
    <citation type="submission" date="2018-03" db="EMBL/GenBank/DDBJ databases">
        <title>Draft Genome Sequences of the Obligatory Marine Myxobacteria Enhygromyxa salina SWB007.</title>
        <authorList>
            <person name="Poehlein A."/>
            <person name="Moghaddam J.A."/>
            <person name="Harms H."/>
            <person name="Alanjari M."/>
            <person name="Koenig G.M."/>
            <person name="Daniel R."/>
            <person name="Schaeberle T.F."/>
        </authorList>
    </citation>
    <scope>NUCLEOTIDE SEQUENCE [LARGE SCALE GENOMIC DNA]</scope>
    <source>
        <strain evidence="1 2">SWB007</strain>
    </source>
</reference>
<evidence type="ECO:0000313" key="2">
    <source>
        <dbReference type="Proteomes" id="UP000238823"/>
    </source>
</evidence>
<proteinExistence type="predicted"/>
<organism evidence="1 2">
    <name type="scientific">Enhygromyxa salina</name>
    <dbReference type="NCBI Taxonomy" id="215803"/>
    <lineage>
        <taxon>Bacteria</taxon>
        <taxon>Pseudomonadati</taxon>
        <taxon>Myxococcota</taxon>
        <taxon>Polyangia</taxon>
        <taxon>Nannocystales</taxon>
        <taxon>Nannocystaceae</taxon>
        <taxon>Enhygromyxa</taxon>
    </lineage>
</organism>
<sequence>MFRLLELGGEREVHPKLPGISGDRQMTIELPLAIGVLRQWRQLDAKH</sequence>
<dbReference type="AlphaFoldDB" id="A0A2S9YYP6"/>
<gene>
    <name evidence="1" type="ORF">ENSA7_01410</name>
</gene>
<evidence type="ECO:0000313" key="1">
    <source>
        <dbReference type="EMBL" id="PRQ10192.1"/>
    </source>
</evidence>
<dbReference type="EMBL" id="PVNL01000002">
    <property type="protein sequence ID" value="PRQ10192.1"/>
    <property type="molecule type" value="Genomic_DNA"/>
</dbReference>
<dbReference type="Proteomes" id="UP000238823">
    <property type="component" value="Unassembled WGS sequence"/>
</dbReference>
<accession>A0A2S9YYP6</accession>
<name>A0A2S9YYP6_9BACT</name>